<organism evidence="1">
    <name type="scientific">Rhipicephalus zambeziensis</name>
    <dbReference type="NCBI Taxonomy" id="60191"/>
    <lineage>
        <taxon>Eukaryota</taxon>
        <taxon>Metazoa</taxon>
        <taxon>Ecdysozoa</taxon>
        <taxon>Arthropoda</taxon>
        <taxon>Chelicerata</taxon>
        <taxon>Arachnida</taxon>
        <taxon>Acari</taxon>
        <taxon>Parasitiformes</taxon>
        <taxon>Ixodida</taxon>
        <taxon>Ixodoidea</taxon>
        <taxon>Ixodidae</taxon>
        <taxon>Rhipicephalinae</taxon>
        <taxon>Rhipicephalus</taxon>
        <taxon>Rhipicephalus</taxon>
    </lineage>
</organism>
<dbReference type="EMBL" id="GFPF01003685">
    <property type="protein sequence ID" value="MAA14831.1"/>
    <property type="molecule type" value="Transcribed_RNA"/>
</dbReference>
<accession>A0A224YJZ3</accession>
<sequence length="90" mass="9935">MNKATSAFEAGSTKTRQICVPPTIPMVAERSQRQSPLQLILGNAMIVGEALCCLKRGSSFLMRVVIKRDSAKRRYAHAGRRQGKDGARFN</sequence>
<dbReference type="AlphaFoldDB" id="A0A224YJZ3"/>
<name>A0A224YJZ3_9ACAR</name>
<reference evidence="1" key="1">
    <citation type="journal article" date="2017" name="Parasit. Vectors">
        <title>Sialotranscriptomics of Rhipicephalus zambeziensis reveals intricate expression profiles of secretory proteins and suggests tight temporal transcriptional regulation during blood-feeding.</title>
        <authorList>
            <person name="de Castro M.H."/>
            <person name="de Klerk D."/>
            <person name="Pienaar R."/>
            <person name="Rees D.J.G."/>
            <person name="Mans B.J."/>
        </authorList>
    </citation>
    <scope>NUCLEOTIDE SEQUENCE</scope>
    <source>
        <tissue evidence="1">Salivary glands</tissue>
    </source>
</reference>
<protein>
    <submittedName>
        <fullName evidence="1">Uncharacterized protein</fullName>
    </submittedName>
</protein>
<evidence type="ECO:0000313" key="1">
    <source>
        <dbReference type="EMBL" id="MAA14831.1"/>
    </source>
</evidence>
<proteinExistence type="predicted"/>